<evidence type="ECO:0000256" key="8">
    <source>
        <dbReference type="ARBA" id="ARBA00023163"/>
    </source>
</evidence>
<dbReference type="Gene3D" id="1.10.565.10">
    <property type="entry name" value="Retinoid X Receptor"/>
    <property type="match status" value="1"/>
</dbReference>
<keyword evidence="6 11" id="KW-0805">Transcription regulation</keyword>
<evidence type="ECO:0000256" key="7">
    <source>
        <dbReference type="ARBA" id="ARBA00023125"/>
    </source>
</evidence>
<dbReference type="PANTHER" id="PTHR47630:SF4">
    <property type="entry name" value="NUCLEAR HORMONE RECEPTOR FAMILY MEMBER NHR-62"/>
    <property type="match status" value="1"/>
</dbReference>
<evidence type="ECO:0000256" key="3">
    <source>
        <dbReference type="ARBA" id="ARBA00022723"/>
    </source>
</evidence>
<dbReference type="Gene3D" id="3.30.50.10">
    <property type="entry name" value="Erythroid Transcription Factor GATA-1, subunit A"/>
    <property type="match status" value="1"/>
</dbReference>
<dbReference type="PROSITE" id="PS51030">
    <property type="entry name" value="NUCLEAR_REC_DBD_2"/>
    <property type="match status" value="1"/>
</dbReference>
<keyword evidence="14" id="KW-1185">Reference proteome</keyword>
<keyword evidence="8 11" id="KW-0804">Transcription</keyword>
<organism evidence="14 15">
    <name type="scientific">Panagrellus redivivus</name>
    <name type="common">Microworm</name>
    <dbReference type="NCBI Taxonomy" id="6233"/>
    <lineage>
        <taxon>Eukaryota</taxon>
        <taxon>Metazoa</taxon>
        <taxon>Ecdysozoa</taxon>
        <taxon>Nematoda</taxon>
        <taxon>Chromadorea</taxon>
        <taxon>Rhabditida</taxon>
        <taxon>Tylenchina</taxon>
        <taxon>Panagrolaimomorpha</taxon>
        <taxon>Panagrolaimoidea</taxon>
        <taxon>Panagrolaimidae</taxon>
        <taxon>Panagrellus</taxon>
    </lineage>
</organism>
<dbReference type="GO" id="GO:0008270">
    <property type="term" value="F:zinc ion binding"/>
    <property type="evidence" value="ECO:0007669"/>
    <property type="project" value="UniProtKB-KW"/>
</dbReference>
<evidence type="ECO:0000256" key="9">
    <source>
        <dbReference type="ARBA" id="ARBA00023170"/>
    </source>
</evidence>
<evidence type="ECO:0000256" key="5">
    <source>
        <dbReference type="ARBA" id="ARBA00022833"/>
    </source>
</evidence>
<keyword evidence="10 11" id="KW-0539">Nucleus</keyword>
<feature type="domain" description="Nuclear receptor" evidence="12">
    <location>
        <begin position="171"/>
        <end position="246"/>
    </location>
</feature>
<dbReference type="InterPro" id="IPR049636">
    <property type="entry name" value="HNF4-like_DBD"/>
</dbReference>
<evidence type="ECO:0000313" key="14">
    <source>
        <dbReference type="Proteomes" id="UP000492821"/>
    </source>
</evidence>
<dbReference type="GO" id="GO:0000978">
    <property type="term" value="F:RNA polymerase II cis-regulatory region sequence-specific DNA binding"/>
    <property type="evidence" value="ECO:0007669"/>
    <property type="project" value="InterPro"/>
</dbReference>
<dbReference type="GO" id="GO:0003700">
    <property type="term" value="F:DNA-binding transcription factor activity"/>
    <property type="evidence" value="ECO:0007669"/>
    <property type="project" value="InterPro"/>
</dbReference>
<dbReference type="PRINTS" id="PR00047">
    <property type="entry name" value="STROIDFINGER"/>
</dbReference>
<dbReference type="InterPro" id="IPR001628">
    <property type="entry name" value="Znf_hrmn_rcpt"/>
</dbReference>
<proteinExistence type="inferred from homology"/>
<comment type="subcellular location">
    <subcellularLocation>
        <location evidence="1 11">Nucleus</location>
    </subcellularLocation>
</comment>
<evidence type="ECO:0000256" key="2">
    <source>
        <dbReference type="ARBA" id="ARBA00005993"/>
    </source>
</evidence>
<dbReference type="AlphaFoldDB" id="A0A7E4VZ98"/>
<dbReference type="Pfam" id="PF00105">
    <property type="entry name" value="zf-C4"/>
    <property type="match status" value="1"/>
</dbReference>
<reference evidence="14" key="1">
    <citation type="journal article" date="2013" name="Genetics">
        <title>The draft genome and transcriptome of Panagrellus redivivus are shaped by the harsh demands of a free-living lifestyle.</title>
        <authorList>
            <person name="Srinivasan J."/>
            <person name="Dillman A.R."/>
            <person name="Macchietto M.G."/>
            <person name="Heikkinen L."/>
            <person name="Lakso M."/>
            <person name="Fracchia K.M."/>
            <person name="Antoshechkin I."/>
            <person name="Mortazavi A."/>
            <person name="Wong G."/>
            <person name="Sternberg P.W."/>
        </authorList>
    </citation>
    <scope>NUCLEOTIDE SEQUENCE [LARGE SCALE GENOMIC DNA]</scope>
    <source>
        <strain evidence="14">MT8872</strain>
    </source>
</reference>
<keyword evidence="9 11" id="KW-0675">Receptor</keyword>
<evidence type="ECO:0000256" key="11">
    <source>
        <dbReference type="RuleBase" id="RU004334"/>
    </source>
</evidence>
<dbReference type="PROSITE" id="PS00031">
    <property type="entry name" value="NUCLEAR_REC_DBD_1"/>
    <property type="match status" value="1"/>
</dbReference>
<dbReference type="GO" id="GO:0005634">
    <property type="term" value="C:nucleus"/>
    <property type="evidence" value="ECO:0007669"/>
    <property type="project" value="UniProtKB-SubCell"/>
</dbReference>
<dbReference type="PANTHER" id="PTHR47630">
    <property type="entry name" value="NUCLEAR HORMONE RECEPTOR FAMILY-RELATED-RELATED"/>
    <property type="match status" value="1"/>
</dbReference>
<keyword evidence="7 11" id="KW-0238">DNA-binding</keyword>
<evidence type="ECO:0000313" key="15">
    <source>
        <dbReference type="WBParaSite" id="Pan_g5310.t1"/>
    </source>
</evidence>
<dbReference type="InterPro" id="IPR052499">
    <property type="entry name" value="C.elegans_NHRs"/>
</dbReference>
<evidence type="ECO:0000256" key="10">
    <source>
        <dbReference type="ARBA" id="ARBA00023242"/>
    </source>
</evidence>
<feature type="domain" description="NR LBD" evidence="13">
    <location>
        <begin position="309"/>
        <end position="577"/>
    </location>
</feature>
<evidence type="ECO:0000259" key="13">
    <source>
        <dbReference type="PROSITE" id="PS51843"/>
    </source>
</evidence>
<dbReference type="Proteomes" id="UP000492821">
    <property type="component" value="Unassembled WGS sequence"/>
</dbReference>
<dbReference type="SMART" id="SM00399">
    <property type="entry name" value="ZnF_C4"/>
    <property type="match status" value="1"/>
</dbReference>
<keyword evidence="4 11" id="KW-0863">Zinc-finger</keyword>
<comment type="similarity">
    <text evidence="2 11">Belongs to the nuclear hormone receptor family.</text>
</comment>
<name>A0A7E4VZ98_PANRE</name>
<evidence type="ECO:0000256" key="4">
    <source>
        <dbReference type="ARBA" id="ARBA00022771"/>
    </source>
</evidence>
<dbReference type="WBParaSite" id="Pan_g5310.t1">
    <property type="protein sequence ID" value="Pan_g5310.t1"/>
    <property type="gene ID" value="Pan_g5310"/>
</dbReference>
<keyword evidence="5 11" id="KW-0862">Zinc</keyword>
<keyword evidence="3 11" id="KW-0479">Metal-binding</keyword>
<reference evidence="15" key="2">
    <citation type="submission" date="2020-10" db="UniProtKB">
        <authorList>
            <consortium name="WormBaseParasite"/>
        </authorList>
    </citation>
    <scope>IDENTIFICATION</scope>
</reference>
<dbReference type="SUPFAM" id="SSF57716">
    <property type="entry name" value="Glucocorticoid receptor-like (DNA-binding domain)"/>
    <property type="match status" value="1"/>
</dbReference>
<dbReference type="FunFam" id="3.30.50.10:FF:000030">
    <property type="entry name" value="Nuclear Hormone Receptor family"/>
    <property type="match status" value="1"/>
</dbReference>
<dbReference type="CDD" id="cd06960">
    <property type="entry name" value="NR_DBD_HNF4A"/>
    <property type="match status" value="1"/>
</dbReference>
<dbReference type="Pfam" id="PF00104">
    <property type="entry name" value="Hormone_recep"/>
    <property type="match status" value="1"/>
</dbReference>
<evidence type="ECO:0000259" key="12">
    <source>
        <dbReference type="PROSITE" id="PS51030"/>
    </source>
</evidence>
<dbReference type="InterPro" id="IPR035500">
    <property type="entry name" value="NHR-like_dom_sf"/>
</dbReference>
<dbReference type="InterPro" id="IPR013088">
    <property type="entry name" value="Znf_NHR/GATA"/>
</dbReference>
<sequence length="586" mass="64532">MTTIKMPLEADSSLLATVSWLLQQQQQQQQPQPVAPQGLPAQPDSSLTSTLLSLAVSSAATGSTQSDLIANLLASMNSTAPAAAAPIPVPSTSATGFPMTYPQFNGSQMDTSVPSTPASFHGATPVPSGYQCNDANMNNCMPVASVSSTTSEVDYKFSPPLSAGGKAPKKIMICDVCGDVALGKHYGVFACNGCKGFFRRSVWNDKKYKCRFNGTCLIAKEQRNACRACRLRRCLNVGMNPRAVQNERAEGEGDSGLHVISVRTYMAPAPGMATTDEANPRHRSVECQTEEIVAEPPSVSPTKVAELAANESYLQMLVNMKQLIIKKTDTVTPQFIQTSPPEGANAEFWTSFFNPHTVTPRWEITPTAQRVATLEEAGLDWKRVFVLFADWIQSLPEFRHFTDTDKVSIAESQYPAFHWAQAAFWTIASNCDGVCYCNGAYFPTDESLHCLADRKKVVERMMSLVVKPLKDMELTEGEQIVFLNLCIFNYHISTLTEAGKAQLQKVREHYQRVMRLHLQHAYPKMTCAEHATRFGNIMLIIASINELVFLTGDNHRLNDILSTSCEFPLGSAAFRNMYSKNTFLDS</sequence>
<dbReference type="PROSITE" id="PS51843">
    <property type="entry name" value="NR_LBD"/>
    <property type="match status" value="1"/>
</dbReference>
<dbReference type="SUPFAM" id="SSF48508">
    <property type="entry name" value="Nuclear receptor ligand-binding domain"/>
    <property type="match status" value="1"/>
</dbReference>
<dbReference type="InterPro" id="IPR000536">
    <property type="entry name" value="Nucl_hrmn_rcpt_lig-bd"/>
</dbReference>
<dbReference type="CDD" id="cd06157">
    <property type="entry name" value="NR_LBD"/>
    <property type="match status" value="1"/>
</dbReference>
<evidence type="ECO:0000256" key="1">
    <source>
        <dbReference type="ARBA" id="ARBA00004123"/>
    </source>
</evidence>
<evidence type="ECO:0000256" key="6">
    <source>
        <dbReference type="ARBA" id="ARBA00023015"/>
    </source>
</evidence>
<protein>
    <submittedName>
        <fullName evidence="15">Nuclear receptor domain-containing protein</fullName>
    </submittedName>
</protein>
<accession>A0A7E4VZ98</accession>
<dbReference type="SMART" id="SM00430">
    <property type="entry name" value="HOLI"/>
    <property type="match status" value="1"/>
</dbReference>